<keyword evidence="3" id="KW-0804">Transcription</keyword>
<sequence>MTLPGPNSEQLSTAEEVAEEQIVDRIFEAVIEQRLPPGTKLSESALCEVFGVGRMRIRRSLLLLASREVVELHSNRGAFVARPTAEQAREVFEARQAIEPNVARMAAKRAAAEDIAALARHLELESQAHDSGNRRDAIRLSGQFHTMLAQIAGNGVMLRMIKELITRTSLIIGIYGAPGVTNCRDDDHAELIDALRKSDDRRAAEIMAEHLRHIEERVDLTARPGAGVDLVSVFGRRDA</sequence>
<evidence type="ECO:0000256" key="3">
    <source>
        <dbReference type="ARBA" id="ARBA00023163"/>
    </source>
</evidence>
<dbReference type="SMART" id="SM00345">
    <property type="entry name" value="HTH_GNTR"/>
    <property type="match status" value="1"/>
</dbReference>
<dbReference type="SMART" id="SM00895">
    <property type="entry name" value="FCD"/>
    <property type="match status" value="1"/>
</dbReference>
<dbReference type="Pfam" id="PF00392">
    <property type="entry name" value="GntR"/>
    <property type="match status" value="1"/>
</dbReference>
<organism evidence="5 6">
    <name type="scientific">Albidovulum litorale</name>
    <dbReference type="NCBI Taxonomy" id="2984134"/>
    <lineage>
        <taxon>Bacteria</taxon>
        <taxon>Pseudomonadati</taxon>
        <taxon>Pseudomonadota</taxon>
        <taxon>Alphaproteobacteria</taxon>
        <taxon>Rhodobacterales</taxon>
        <taxon>Paracoccaceae</taxon>
        <taxon>Albidovulum</taxon>
    </lineage>
</organism>
<evidence type="ECO:0000256" key="1">
    <source>
        <dbReference type="ARBA" id="ARBA00023015"/>
    </source>
</evidence>
<comment type="caution">
    <text evidence="5">The sequence shown here is derived from an EMBL/GenBank/DDBJ whole genome shotgun (WGS) entry which is preliminary data.</text>
</comment>
<evidence type="ECO:0000313" key="5">
    <source>
        <dbReference type="EMBL" id="MCV2871522.1"/>
    </source>
</evidence>
<dbReference type="PANTHER" id="PTHR43537:SF53">
    <property type="entry name" value="HTH-TYPE TRANSCRIPTIONAL REPRESSOR NANR"/>
    <property type="match status" value="1"/>
</dbReference>
<evidence type="ECO:0000313" key="6">
    <source>
        <dbReference type="Proteomes" id="UP001652564"/>
    </source>
</evidence>
<dbReference type="InterPro" id="IPR036388">
    <property type="entry name" value="WH-like_DNA-bd_sf"/>
</dbReference>
<dbReference type="InterPro" id="IPR000524">
    <property type="entry name" value="Tscrpt_reg_HTH_GntR"/>
</dbReference>
<accession>A0ABT2ZKF1</accession>
<dbReference type="SUPFAM" id="SSF48008">
    <property type="entry name" value="GntR ligand-binding domain-like"/>
    <property type="match status" value="1"/>
</dbReference>
<dbReference type="PROSITE" id="PS50949">
    <property type="entry name" value="HTH_GNTR"/>
    <property type="match status" value="1"/>
</dbReference>
<reference evidence="5 6" key="1">
    <citation type="submission" date="2022-10" db="EMBL/GenBank/DDBJ databases">
        <title>Defluviimonas sp. nov., isolated from ocean surface sediments.</title>
        <authorList>
            <person name="He W."/>
            <person name="Wang L."/>
            <person name="Zhang D.-F."/>
        </authorList>
    </citation>
    <scope>NUCLEOTIDE SEQUENCE [LARGE SCALE GENOMIC DNA]</scope>
    <source>
        <strain evidence="5 6">WL0050</strain>
    </source>
</reference>
<keyword evidence="6" id="KW-1185">Reference proteome</keyword>
<dbReference type="SUPFAM" id="SSF46785">
    <property type="entry name" value="Winged helix' DNA-binding domain"/>
    <property type="match status" value="1"/>
</dbReference>
<dbReference type="CDD" id="cd07377">
    <property type="entry name" value="WHTH_GntR"/>
    <property type="match status" value="1"/>
</dbReference>
<dbReference type="Proteomes" id="UP001652564">
    <property type="component" value="Unassembled WGS sequence"/>
</dbReference>
<keyword evidence="2" id="KW-0238">DNA-binding</keyword>
<feature type="domain" description="HTH gntR-type" evidence="4">
    <location>
        <begin position="16"/>
        <end position="83"/>
    </location>
</feature>
<evidence type="ECO:0000259" key="4">
    <source>
        <dbReference type="PROSITE" id="PS50949"/>
    </source>
</evidence>
<dbReference type="EMBL" id="JAOWKZ010000001">
    <property type="protein sequence ID" value="MCV2871522.1"/>
    <property type="molecule type" value="Genomic_DNA"/>
</dbReference>
<proteinExistence type="predicted"/>
<gene>
    <name evidence="5" type="ORF">OEZ71_04355</name>
</gene>
<protein>
    <submittedName>
        <fullName evidence="5">GntR family transcriptional regulator</fullName>
    </submittedName>
</protein>
<dbReference type="Gene3D" id="1.20.120.530">
    <property type="entry name" value="GntR ligand-binding domain-like"/>
    <property type="match status" value="1"/>
</dbReference>
<keyword evidence="1" id="KW-0805">Transcription regulation</keyword>
<dbReference type="Pfam" id="PF07729">
    <property type="entry name" value="FCD"/>
    <property type="match status" value="1"/>
</dbReference>
<dbReference type="InterPro" id="IPR036390">
    <property type="entry name" value="WH_DNA-bd_sf"/>
</dbReference>
<dbReference type="Gene3D" id="1.10.10.10">
    <property type="entry name" value="Winged helix-like DNA-binding domain superfamily/Winged helix DNA-binding domain"/>
    <property type="match status" value="1"/>
</dbReference>
<dbReference type="PANTHER" id="PTHR43537">
    <property type="entry name" value="TRANSCRIPTIONAL REGULATOR, GNTR FAMILY"/>
    <property type="match status" value="1"/>
</dbReference>
<dbReference type="InterPro" id="IPR011711">
    <property type="entry name" value="GntR_C"/>
</dbReference>
<dbReference type="RefSeq" id="WP_263738690.1">
    <property type="nucleotide sequence ID" value="NZ_JAOWKZ010000001.1"/>
</dbReference>
<evidence type="ECO:0000256" key="2">
    <source>
        <dbReference type="ARBA" id="ARBA00023125"/>
    </source>
</evidence>
<name>A0ABT2ZKF1_9RHOB</name>
<dbReference type="InterPro" id="IPR008920">
    <property type="entry name" value="TF_FadR/GntR_C"/>
</dbReference>